<dbReference type="AlphaFoldDB" id="A0A7J6DV17"/>
<reference evidence="1 2" key="1">
    <citation type="journal article" date="2020" name="bioRxiv">
        <title>Sequence and annotation of 42 cannabis genomes reveals extensive copy number variation in cannabinoid synthesis and pathogen resistance genes.</title>
        <authorList>
            <person name="Mckernan K.J."/>
            <person name="Helbert Y."/>
            <person name="Kane L.T."/>
            <person name="Ebling H."/>
            <person name="Zhang L."/>
            <person name="Liu B."/>
            <person name="Eaton Z."/>
            <person name="Mclaughlin S."/>
            <person name="Kingan S."/>
            <person name="Baybayan P."/>
            <person name="Concepcion G."/>
            <person name="Jordan M."/>
            <person name="Riva A."/>
            <person name="Barbazuk W."/>
            <person name="Harkins T."/>
        </authorList>
    </citation>
    <scope>NUCLEOTIDE SEQUENCE [LARGE SCALE GENOMIC DNA]</scope>
    <source>
        <strain evidence="2">cv. Jamaican Lion 4</strain>
        <tissue evidence="1">Leaf</tissue>
    </source>
</reference>
<geneLocation type="mitochondrion" evidence="1"/>
<dbReference type="EMBL" id="JAATIQ010000614">
    <property type="protein sequence ID" value="KAF4349933.1"/>
    <property type="molecule type" value="Genomic_DNA"/>
</dbReference>
<protein>
    <recommendedName>
        <fullName evidence="3">RNA-dependent RNA polymerase</fullName>
    </recommendedName>
</protein>
<name>A0A7J6DV17_CANSA</name>
<keyword evidence="2" id="KW-1185">Reference proteome</keyword>
<evidence type="ECO:0008006" key="3">
    <source>
        <dbReference type="Google" id="ProtNLM"/>
    </source>
</evidence>
<comment type="caution">
    <text evidence="1">The sequence shown here is derived from an EMBL/GenBank/DDBJ whole genome shotgun (WGS) entry which is preliminary data.</text>
</comment>
<dbReference type="Pfam" id="PF05919">
    <property type="entry name" value="Mitovir_RNA_pol"/>
    <property type="match status" value="1"/>
</dbReference>
<dbReference type="Proteomes" id="UP000583929">
    <property type="component" value="Unassembled WGS sequence"/>
</dbReference>
<dbReference type="PANTHER" id="PTHR34456">
    <property type="entry name" value="MITOVIRUS RNA-DEPENDENT RNA POLYMERASE"/>
    <property type="match status" value="1"/>
</dbReference>
<dbReference type="SUPFAM" id="SSF56672">
    <property type="entry name" value="DNA/RNA polymerases"/>
    <property type="match status" value="1"/>
</dbReference>
<dbReference type="PANTHER" id="PTHR34456:SF13">
    <property type="entry name" value="REVERSE TRANSCRIPTASE DOMAIN-CONTAINING PROTEIN"/>
    <property type="match status" value="1"/>
</dbReference>
<evidence type="ECO:0000313" key="1">
    <source>
        <dbReference type="EMBL" id="KAF4349933.1"/>
    </source>
</evidence>
<accession>A0A7J6DV17</accession>
<dbReference type="InterPro" id="IPR008686">
    <property type="entry name" value="RNA_pol_mitovir"/>
</dbReference>
<evidence type="ECO:0000313" key="2">
    <source>
        <dbReference type="Proteomes" id="UP000583929"/>
    </source>
</evidence>
<keyword evidence="1" id="KW-0496">Mitochondrion</keyword>
<sequence>MLLFLFPRSLEPAGCCYPPKRIDEEVLPIMECKSKSGNPSIVREGSAHPSGAKRGCISESLRNQVYPRVVNPVVYLNCLADVNPGLVLSNRVGIGVVPLSYKVLTLVTKMGISGFLGPYFLIARQTRRKMLLIGSTERRGKEKRVVSSFPALKYELAAFARHTRVELESMGLIPTGFLWESRVRFALYRESPSMLNSDISRYIENAHPVMDDAASRFGEVFCSRVAATPAGAGKLRLFIIGNYVKQRLLKPTHDWAMSVLRRLDGDGTYNQTKPLERLVGFQNVYSFDMKSATDRWPRVLIYQMIALLFDVYTASSVVNSSLGLSHVLTGPPLVLRYHRLPFSVGQPLGYYASWPLFSLSHHMVVWLAAERVYPGSGKFKAYAILGDDVVIADSRVAKEYQERLSKLEVKISTSKSVLARSTNQRSKRWQRLLLYLSKPSLFTPLSFEWWLMDFKGPLNPYLKGRIAEYLRVVVQPKELRLPPIGDNPSDGITLSEDEAEFLEYTLFRGWMQQWLKWVQWYAEVALDYNTPLSDLLEYPVVSRYGTGLEPAIQRLTMEVTEAAESTSEKEEEQVAVEEQSWLHLSSYTIFLFARFD</sequence>
<proteinExistence type="predicted"/>
<gene>
    <name evidence="1" type="ORF">G4B88_002355</name>
</gene>
<organism evidence="1 2">
    <name type="scientific">Cannabis sativa</name>
    <name type="common">Hemp</name>
    <name type="synonym">Marijuana</name>
    <dbReference type="NCBI Taxonomy" id="3483"/>
    <lineage>
        <taxon>Eukaryota</taxon>
        <taxon>Viridiplantae</taxon>
        <taxon>Streptophyta</taxon>
        <taxon>Embryophyta</taxon>
        <taxon>Tracheophyta</taxon>
        <taxon>Spermatophyta</taxon>
        <taxon>Magnoliopsida</taxon>
        <taxon>eudicotyledons</taxon>
        <taxon>Gunneridae</taxon>
        <taxon>Pentapetalae</taxon>
        <taxon>rosids</taxon>
        <taxon>fabids</taxon>
        <taxon>Rosales</taxon>
        <taxon>Cannabaceae</taxon>
        <taxon>Cannabis</taxon>
    </lineage>
</organism>
<dbReference type="InterPro" id="IPR043502">
    <property type="entry name" value="DNA/RNA_pol_sf"/>
</dbReference>